<dbReference type="EMBL" id="QRBI01000092">
    <property type="protein sequence ID" value="RMC22310.1"/>
    <property type="molecule type" value="Genomic_DNA"/>
</dbReference>
<dbReference type="STRING" id="333673.A0A3M0LH88"/>
<name>A0A3M0LH88_HIRRU</name>
<dbReference type="Proteomes" id="UP000269221">
    <property type="component" value="Unassembled WGS sequence"/>
</dbReference>
<accession>A0A3M0LH88</accession>
<dbReference type="OrthoDB" id="426210at2759"/>
<comment type="caution">
    <text evidence="2">The sequence shown here is derived from an EMBL/GenBank/DDBJ whole genome shotgun (WGS) entry which is preliminary data.</text>
</comment>
<evidence type="ECO:0000313" key="3">
    <source>
        <dbReference type="Proteomes" id="UP000269221"/>
    </source>
</evidence>
<dbReference type="AlphaFoldDB" id="A0A3M0LH88"/>
<sequence>MQIPAPVEEQPQAPAQAGGDLLESSSVEQDLGVLVDNKLSMSQQCLLGAKKANGILGCITKSIACRSREVILALYSALAEHPQAFLLLQLRIIESTESLKSEETFEIIKSNCQLITTTVTPKPHHPAPDLDASSTPPGMVTTAPFCALNIGKDSTITYLL</sequence>
<reference evidence="2 3" key="1">
    <citation type="submission" date="2018-07" db="EMBL/GenBank/DDBJ databases">
        <title>A high quality draft genome assembly of the barn swallow (H. rustica rustica).</title>
        <authorList>
            <person name="Formenti G."/>
            <person name="Chiara M."/>
            <person name="Poveda L."/>
            <person name="Francoijs K.-J."/>
            <person name="Bonisoli-Alquati A."/>
            <person name="Canova L."/>
            <person name="Gianfranceschi L."/>
            <person name="Horner D.S."/>
            <person name="Saino N."/>
        </authorList>
    </citation>
    <scope>NUCLEOTIDE SEQUENCE [LARGE SCALE GENOMIC DNA]</scope>
    <source>
        <strain evidence="2">Chelidonia</strain>
        <tissue evidence="2">Blood</tissue>
    </source>
</reference>
<proteinExistence type="predicted"/>
<evidence type="ECO:0000313" key="2">
    <source>
        <dbReference type="EMBL" id="RMC22310.1"/>
    </source>
</evidence>
<protein>
    <submittedName>
        <fullName evidence="2">Uncharacterized protein</fullName>
    </submittedName>
</protein>
<organism evidence="2 3">
    <name type="scientific">Hirundo rustica rustica</name>
    <dbReference type="NCBI Taxonomy" id="333673"/>
    <lineage>
        <taxon>Eukaryota</taxon>
        <taxon>Metazoa</taxon>
        <taxon>Chordata</taxon>
        <taxon>Craniata</taxon>
        <taxon>Vertebrata</taxon>
        <taxon>Euteleostomi</taxon>
        <taxon>Archelosauria</taxon>
        <taxon>Archosauria</taxon>
        <taxon>Dinosauria</taxon>
        <taxon>Saurischia</taxon>
        <taxon>Theropoda</taxon>
        <taxon>Coelurosauria</taxon>
        <taxon>Aves</taxon>
        <taxon>Neognathae</taxon>
        <taxon>Neoaves</taxon>
        <taxon>Telluraves</taxon>
        <taxon>Australaves</taxon>
        <taxon>Passeriformes</taxon>
        <taxon>Sylvioidea</taxon>
        <taxon>Hirundinidae</taxon>
        <taxon>Hirundo</taxon>
    </lineage>
</organism>
<dbReference type="PANTHER" id="PTHR33332">
    <property type="entry name" value="REVERSE TRANSCRIPTASE DOMAIN-CONTAINING PROTEIN"/>
    <property type="match status" value="1"/>
</dbReference>
<keyword evidence="3" id="KW-1185">Reference proteome</keyword>
<evidence type="ECO:0000256" key="1">
    <source>
        <dbReference type="SAM" id="MobiDB-lite"/>
    </source>
</evidence>
<feature type="compositionally biased region" description="Low complexity" evidence="1">
    <location>
        <begin position="1"/>
        <end position="17"/>
    </location>
</feature>
<feature type="region of interest" description="Disordered" evidence="1">
    <location>
        <begin position="1"/>
        <end position="20"/>
    </location>
</feature>
<gene>
    <name evidence="2" type="ORF">DUI87_00622</name>
</gene>